<protein>
    <submittedName>
        <fullName evidence="9">Serine/threonine protein kinase</fullName>
    </submittedName>
</protein>
<evidence type="ECO:0000256" key="3">
    <source>
        <dbReference type="ARBA" id="ARBA00022777"/>
    </source>
</evidence>
<dbReference type="PANTHER" id="PTHR43289:SF30">
    <property type="entry name" value="NON-SPECIFIC SERINE_THREONINE PROTEIN KINASE"/>
    <property type="match status" value="1"/>
</dbReference>
<evidence type="ECO:0000256" key="5">
    <source>
        <dbReference type="PROSITE-ProRule" id="PRU10141"/>
    </source>
</evidence>
<keyword evidence="7" id="KW-0812">Transmembrane</keyword>
<dbReference type="InterPro" id="IPR011009">
    <property type="entry name" value="Kinase-like_dom_sf"/>
</dbReference>
<organism evidence="9 10">
    <name type="scientific">Longimicrobium terrae</name>
    <dbReference type="NCBI Taxonomy" id="1639882"/>
    <lineage>
        <taxon>Bacteria</taxon>
        <taxon>Pseudomonadati</taxon>
        <taxon>Gemmatimonadota</taxon>
        <taxon>Longimicrobiia</taxon>
        <taxon>Longimicrobiales</taxon>
        <taxon>Longimicrobiaceae</taxon>
        <taxon>Longimicrobium</taxon>
    </lineage>
</organism>
<feature type="transmembrane region" description="Helical" evidence="7">
    <location>
        <begin position="370"/>
        <end position="390"/>
    </location>
</feature>
<name>A0A841GXL6_9BACT</name>
<keyword evidence="7" id="KW-0472">Membrane</keyword>
<keyword evidence="4 5" id="KW-0067">ATP-binding</keyword>
<dbReference type="Gene3D" id="1.10.510.10">
    <property type="entry name" value="Transferase(Phosphotransferase) domain 1"/>
    <property type="match status" value="1"/>
</dbReference>
<keyword evidence="2 5" id="KW-0547">Nucleotide-binding</keyword>
<feature type="region of interest" description="Disordered" evidence="6">
    <location>
        <begin position="394"/>
        <end position="583"/>
    </location>
</feature>
<dbReference type="AlphaFoldDB" id="A0A841GXL6"/>
<evidence type="ECO:0000256" key="6">
    <source>
        <dbReference type="SAM" id="MobiDB-lite"/>
    </source>
</evidence>
<dbReference type="EMBL" id="JACHIA010000005">
    <property type="protein sequence ID" value="MBB6070487.1"/>
    <property type="molecule type" value="Genomic_DNA"/>
</dbReference>
<feature type="region of interest" description="Disordered" evidence="6">
    <location>
        <begin position="324"/>
        <end position="365"/>
    </location>
</feature>
<evidence type="ECO:0000256" key="1">
    <source>
        <dbReference type="ARBA" id="ARBA00022679"/>
    </source>
</evidence>
<dbReference type="RefSeq" id="WP_170034308.1">
    <property type="nucleotide sequence ID" value="NZ_JABDTL010000001.1"/>
</dbReference>
<gene>
    <name evidence="9" type="ORF">HNQ61_002108</name>
</gene>
<keyword evidence="7" id="KW-1133">Transmembrane helix</keyword>
<dbReference type="SMART" id="SM00220">
    <property type="entry name" value="S_TKc"/>
    <property type="match status" value="1"/>
</dbReference>
<dbReference type="SUPFAM" id="SSF56112">
    <property type="entry name" value="Protein kinase-like (PK-like)"/>
    <property type="match status" value="1"/>
</dbReference>
<evidence type="ECO:0000313" key="9">
    <source>
        <dbReference type="EMBL" id="MBB6070487.1"/>
    </source>
</evidence>
<dbReference type="PROSITE" id="PS50011">
    <property type="entry name" value="PROTEIN_KINASE_DOM"/>
    <property type="match status" value="1"/>
</dbReference>
<dbReference type="GO" id="GO:0005524">
    <property type="term" value="F:ATP binding"/>
    <property type="evidence" value="ECO:0007669"/>
    <property type="project" value="UniProtKB-UniRule"/>
</dbReference>
<evidence type="ECO:0000256" key="4">
    <source>
        <dbReference type="ARBA" id="ARBA00022840"/>
    </source>
</evidence>
<dbReference type="Gene3D" id="3.30.200.20">
    <property type="entry name" value="Phosphorylase Kinase, domain 1"/>
    <property type="match status" value="1"/>
</dbReference>
<dbReference type="GO" id="GO:0004674">
    <property type="term" value="F:protein serine/threonine kinase activity"/>
    <property type="evidence" value="ECO:0007669"/>
    <property type="project" value="UniProtKB-KW"/>
</dbReference>
<feature type="binding site" evidence="5">
    <location>
        <position position="46"/>
    </location>
    <ligand>
        <name>ATP</name>
        <dbReference type="ChEBI" id="CHEBI:30616"/>
    </ligand>
</feature>
<feature type="compositionally biased region" description="Pro residues" evidence="6">
    <location>
        <begin position="528"/>
        <end position="563"/>
    </location>
</feature>
<feature type="compositionally biased region" description="Low complexity" evidence="6">
    <location>
        <begin position="474"/>
        <end position="490"/>
    </location>
</feature>
<keyword evidence="3 9" id="KW-0418">Kinase</keyword>
<proteinExistence type="predicted"/>
<dbReference type="InterPro" id="IPR017441">
    <property type="entry name" value="Protein_kinase_ATP_BS"/>
</dbReference>
<dbReference type="InterPro" id="IPR008271">
    <property type="entry name" value="Ser/Thr_kinase_AS"/>
</dbReference>
<evidence type="ECO:0000313" key="10">
    <source>
        <dbReference type="Proteomes" id="UP000582837"/>
    </source>
</evidence>
<evidence type="ECO:0000256" key="2">
    <source>
        <dbReference type="ARBA" id="ARBA00022741"/>
    </source>
</evidence>
<evidence type="ECO:0000256" key="7">
    <source>
        <dbReference type="SAM" id="Phobius"/>
    </source>
</evidence>
<keyword evidence="9" id="KW-0723">Serine/threonine-protein kinase</keyword>
<keyword evidence="1" id="KW-0808">Transferase</keyword>
<dbReference type="PROSITE" id="PS00107">
    <property type="entry name" value="PROTEIN_KINASE_ATP"/>
    <property type="match status" value="1"/>
</dbReference>
<dbReference type="PROSITE" id="PS00108">
    <property type="entry name" value="PROTEIN_KINASE_ST"/>
    <property type="match status" value="1"/>
</dbReference>
<dbReference type="Pfam" id="PF00069">
    <property type="entry name" value="Pkinase"/>
    <property type="match status" value="1"/>
</dbReference>
<keyword evidence="10" id="KW-1185">Reference proteome</keyword>
<feature type="compositionally biased region" description="Pro residues" evidence="6">
    <location>
        <begin position="491"/>
        <end position="519"/>
    </location>
</feature>
<reference evidence="9 10" key="1">
    <citation type="submission" date="2020-08" db="EMBL/GenBank/DDBJ databases">
        <title>Genomic Encyclopedia of Type Strains, Phase IV (KMG-IV): sequencing the most valuable type-strain genomes for metagenomic binning, comparative biology and taxonomic classification.</title>
        <authorList>
            <person name="Goeker M."/>
        </authorList>
    </citation>
    <scope>NUCLEOTIDE SEQUENCE [LARGE SCALE GENOMIC DNA]</scope>
    <source>
        <strain evidence="9 10">DSM 29007</strain>
    </source>
</reference>
<comment type="caution">
    <text evidence="9">The sequence shown here is derived from an EMBL/GenBank/DDBJ whole genome shotgun (WGS) entry which is preliminary data.</text>
</comment>
<dbReference type="CDD" id="cd14014">
    <property type="entry name" value="STKc_PknB_like"/>
    <property type="match status" value="1"/>
</dbReference>
<evidence type="ECO:0000259" key="8">
    <source>
        <dbReference type="PROSITE" id="PS50011"/>
    </source>
</evidence>
<dbReference type="InterPro" id="IPR000719">
    <property type="entry name" value="Prot_kinase_dom"/>
</dbReference>
<sequence>MAGLEGLLTGHTLVKRYTIEQVIGRGGFAVVYQALDKRLNRPVAVKVITLTAVDEGLREQMRERLQKEARAAASLPHHPNLVTVHDVGTDPQLGLDFLVMEMLWGQNLSQYFTHHGRPNLHDGLRILRDAAEGLAIGHRAGLIHRDVKPANIFLAEPASDDEPTRVCLLDYGIAQAVEDDATVTRGANTPLSPAYASPEQLAGARDLTAATDVFSLGVVGYQLLTNERPFATKAGEAPTSWTVRRPIRAFNSRVPAAVEAVLMRAMSESPADRYPDAAAFAEALDAAQRPDDVTAVAPAPAIVAPVAASAPPVDIQPVAAPPADDVTALAPAPPPIREEAPRRPVPAAVSSPRAMPPLRPAAPARKGGSGLIIGIVLALLVGAGAMWAMFGRGDGDEQQAADRPARDTAAVTQPADPSPTDVTGTMTVDSAAVDVPPVSTGEPSATETEPGIATGVNPTFPAVEPSPSAPRPSAPVSRPAPSQPAATRPQPATPAQPQPRPTTPAPRPTTPTQPRPRPTTPVEREPEPTPPPAQPQPEPPEPQPPVPQPSPPVYTPIPAPTPRTEPVDTIFFPSTPPNGTRGR</sequence>
<dbReference type="PANTHER" id="PTHR43289">
    <property type="entry name" value="MITOGEN-ACTIVATED PROTEIN KINASE KINASE KINASE 20-RELATED"/>
    <property type="match status" value="1"/>
</dbReference>
<dbReference type="Proteomes" id="UP000582837">
    <property type="component" value="Unassembled WGS sequence"/>
</dbReference>
<feature type="domain" description="Protein kinase" evidence="8">
    <location>
        <begin position="17"/>
        <end position="285"/>
    </location>
</feature>
<accession>A0A841GXL6</accession>